<dbReference type="EMBL" id="BBMM01000009">
    <property type="protein sequence ID" value="GAL01161.1"/>
    <property type="molecule type" value="Genomic_DNA"/>
</dbReference>
<dbReference type="InterPro" id="IPR027417">
    <property type="entry name" value="P-loop_NTPase"/>
</dbReference>
<comment type="caution">
    <text evidence="7">The sequence shown here is derived from an EMBL/GenBank/DDBJ whole genome shotgun (WGS) entry which is preliminary data.</text>
</comment>
<reference evidence="7 8" key="1">
    <citation type="journal article" date="2014" name="Genome Announc.">
        <title>Draft Genome Sequences of Marine Flavobacterium Nonlabens Strains NR17, NR24, NR27, NR32, NR33, and Ara13.</title>
        <authorList>
            <person name="Nakanishi M."/>
            <person name="Meirelles P."/>
            <person name="Suzuki R."/>
            <person name="Takatani N."/>
            <person name="Mino S."/>
            <person name="Suda W."/>
            <person name="Oshima K."/>
            <person name="Hattori M."/>
            <person name="Ohkuma M."/>
            <person name="Hosokawa M."/>
            <person name="Miyashita K."/>
            <person name="Thompson F.L."/>
            <person name="Niwa A."/>
            <person name="Sawabe T."/>
            <person name="Sawabe T."/>
        </authorList>
    </citation>
    <scope>NUCLEOTIDE SEQUENCE [LARGE SCALE GENOMIC DNA]</scope>
    <source>
        <strain evidence="8">JCM19314</strain>
    </source>
</reference>
<evidence type="ECO:0000313" key="8">
    <source>
        <dbReference type="Proteomes" id="UP000029226"/>
    </source>
</evidence>
<evidence type="ECO:0000256" key="4">
    <source>
        <dbReference type="ARBA" id="ARBA00022840"/>
    </source>
</evidence>
<proteinExistence type="predicted"/>
<dbReference type="AlphaFoldDB" id="A0A090QE02"/>
<dbReference type="PANTHER" id="PTHR11070:SF63">
    <property type="entry name" value="DNA HELICASE IV"/>
    <property type="match status" value="1"/>
</dbReference>
<dbReference type="GO" id="GO:0005829">
    <property type="term" value="C:cytosol"/>
    <property type="evidence" value="ECO:0007669"/>
    <property type="project" value="TreeGrafter"/>
</dbReference>
<dbReference type="GO" id="GO:0043138">
    <property type="term" value="F:3'-5' DNA helicase activity"/>
    <property type="evidence" value="ECO:0007669"/>
    <property type="project" value="TreeGrafter"/>
</dbReference>
<keyword evidence="1 5" id="KW-0547">Nucleotide-binding</keyword>
<dbReference type="GO" id="GO:0003677">
    <property type="term" value="F:DNA binding"/>
    <property type="evidence" value="ECO:0007669"/>
    <property type="project" value="InterPro"/>
</dbReference>
<comment type="caution">
    <text evidence="5">Lacks conserved residue(s) required for the propagation of feature annotation.</text>
</comment>
<keyword evidence="3 5" id="KW-0347">Helicase</keyword>
<accession>A0A090QE02</accession>
<evidence type="ECO:0000256" key="3">
    <source>
        <dbReference type="ARBA" id="ARBA00022806"/>
    </source>
</evidence>
<name>A0A090QE02_NONUL</name>
<gene>
    <name evidence="7" type="ORF">JCM19314_605</name>
</gene>
<dbReference type="Pfam" id="PF00580">
    <property type="entry name" value="UvrD-helicase"/>
    <property type="match status" value="2"/>
</dbReference>
<feature type="domain" description="UvrD-like helicase ATP-binding" evidence="6">
    <location>
        <begin position="1"/>
        <end position="450"/>
    </location>
</feature>
<evidence type="ECO:0000259" key="6">
    <source>
        <dbReference type="PROSITE" id="PS51198"/>
    </source>
</evidence>
<evidence type="ECO:0000256" key="1">
    <source>
        <dbReference type="ARBA" id="ARBA00022741"/>
    </source>
</evidence>
<evidence type="ECO:0000256" key="5">
    <source>
        <dbReference type="PROSITE-ProRule" id="PRU00560"/>
    </source>
</evidence>
<dbReference type="PANTHER" id="PTHR11070">
    <property type="entry name" value="UVRD / RECB / PCRA DNA HELICASE FAMILY MEMBER"/>
    <property type="match status" value="1"/>
</dbReference>
<keyword evidence="2 5" id="KW-0378">Hydrolase</keyword>
<dbReference type="InterPro" id="IPR014016">
    <property type="entry name" value="UvrD-like_ATP-bd"/>
</dbReference>
<dbReference type="PROSITE" id="PS51198">
    <property type="entry name" value="UVRD_HELICASE_ATP_BIND"/>
    <property type="match status" value="1"/>
</dbReference>
<dbReference type="GO" id="GO:0000725">
    <property type="term" value="P:recombinational repair"/>
    <property type="evidence" value="ECO:0007669"/>
    <property type="project" value="TreeGrafter"/>
</dbReference>
<dbReference type="InterPro" id="IPR000212">
    <property type="entry name" value="DNA_helicase_UvrD/REP"/>
</dbReference>
<sequence length="452" mass="53493">MGKVKYLTERLAVPPEQILLISFTKKSANDLVKKVNTEGITASTFHKLGLEIIKSVEGSPPSIYDQSSQVFIQRTFKNLLAKDEYLQRAVEYFTDYIRIEKDDFQIDSFNEHIQHLKDQNYRPYKQKRIERNGRETYLREIVKSQEECKIANWLLFNGLKYEYEYPYEVSTRTPAYRQYAPDFTLFQNDKKVYLEHYGIDRNGNVPPFFANESTTLEEAKIKYNEGIEWKRNLHKRNRTICLESFSFQFQDKSVFKSLSKQLEENGFEITELSNEQKWKLIDNTASDEIKGLTRLFNTFLSLYKSNNLSFETLKMKIESLTGFERERTVAFINLFNPILWAYEKMLKEREQIDFSDMINHATNYINNGKYESPPYRYIVVDEFQDISYGRYNLLLALKNQSKTNKLFAVGDDWQSIFRFTGSDIGLFNDFDNYFGYTHTTKIENIPLRSTLN</sequence>
<dbReference type="Gene3D" id="3.40.50.300">
    <property type="entry name" value="P-loop containing nucleotide triphosphate hydrolases"/>
    <property type="match status" value="2"/>
</dbReference>
<evidence type="ECO:0000313" key="7">
    <source>
        <dbReference type="EMBL" id="GAL01161.1"/>
    </source>
</evidence>
<dbReference type="GO" id="GO:0005524">
    <property type="term" value="F:ATP binding"/>
    <property type="evidence" value="ECO:0007669"/>
    <property type="project" value="UniProtKB-UniRule"/>
</dbReference>
<dbReference type="GO" id="GO:0016787">
    <property type="term" value="F:hydrolase activity"/>
    <property type="evidence" value="ECO:0007669"/>
    <property type="project" value="UniProtKB-UniRule"/>
</dbReference>
<evidence type="ECO:0000256" key="2">
    <source>
        <dbReference type="ARBA" id="ARBA00022801"/>
    </source>
</evidence>
<keyword evidence="4 5" id="KW-0067">ATP-binding</keyword>
<protein>
    <submittedName>
        <fullName evidence="7">DNA helicase IV</fullName>
    </submittedName>
</protein>
<dbReference type="Proteomes" id="UP000029226">
    <property type="component" value="Unassembled WGS sequence"/>
</dbReference>
<organism evidence="7 8">
    <name type="scientific">Nonlabens ulvanivorans</name>
    <name type="common">Persicivirga ulvanivorans</name>
    <dbReference type="NCBI Taxonomy" id="906888"/>
    <lineage>
        <taxon>Bacteria</taxon>
        <taxon>Pseudomonadati</taxon>
        <taxon>Bacteroidota</taxon>
        <taxon>Flavobacteriia</taxon>
        <taxon>Flavobacteriales</taxon>
        <taxon>Flavobacteriaceae</taxon>
        <taxon>Nonlabens</taxon>
    </lineage>
</organism>
<dbReference type="SUPFAM" id="SSF52540">
    <property type="entry name" value="P-loop containing nucleoside triphosphate hydrolases"/>
    <property type="match status" value="1"/>
</dbReference>